<evidence type="ECO:0000313" key="4">
    <source>
        <dbReference type="EMBL" id="TVO58511.1"/>
    </source>
</evidence>
<dbReference type="RefSeq" id="WP_144308052.1">
    <property type="nucleotide sequence ID" value="NZ_VMNK01000003.1"/>
</dbReference>
<dbReference type="InterPro" id="IPR025711">
    <property type="entry name" value="PepSY"/>
</dbReference>
<dbReference type="Pfam" id="PF13670">
    <property type="entry name" value="PepSY_2"/>
    <property type="match status" value="1"/>
</dbReference>
<dbReference type="OrthoDB" id="8797209at2"/>
<keyword evidence="2" id="KW-0732">Signal</keyword>
<gene>
    <name evidence="4" type="ORF">FHP91_02250</name>
</gene>
<feature type="region of interest" description="Disordered" evidence="1">
    <location>
        <begin position="81"/>
        <end position="117"/>
    </location>
</feature>
<name>A0A557R029_9RHOO</name>
<comment type="caution">
    <text evidence="4">The sequence shown here is derived from an EMBL/GenBank/DDBJ whole genome shotgun (WGS) entry which is preliminary data.</text>
</comment>
<reference evidence="4 5" key="1">
    <citation type="submission" date="2019-07" db="EMBL/GenBank/DDBJ databases">
        <title>The pathways for chlorine oxyanion respiration interact through the shared metabolite chlorate.</title>
        <authorList>
            <person name="Barnum T.P."/>
            <person name="Cheng Y."/>
            <person name="Hill K.A."/>
            <person name="Lucas L.N."/>
            <person name="Carlson H.K."/>
            <person name="Coates J.D."/>
        </authorList>
    </citation>
    <scope>NUCLEOTIDE SEQUENCE [LARGE SCALE GENOMIC DNA]</scope>
    <source>
        <strain evidence="4 5">SFB-3</strain>
    </source>
</reference>
<feature type="chain" id="PRO_5021985182" evidence="2">
    <location>
        <begin position="29"/>
        <end position="117"/>
    </location>
</feature>
<evidence type="ECO:0000313" key="5">
    <source>
        <dbReference type="Proteomes" id="UP000319502"/>
    </source>
</evidence>
<feature type="signal peptide" evidence="2">
    <location>
        <begin position="1"/>
        <end position="28"/>
    </location>
</feature>
<evidence type="ECO:0000259" key="3">
    <source>
        <dbReference type="Pfam" id="PF13670"/>
    </source>
</evidence>
<organism evidence="4 5">
    <name type="scientific">Denitromonas halophila</name>
    <dbReference type="NCBI Taxonomy" id="1629404"/>
    <lineage>
        <taxon>Bacteria</taxon>
        <taxon>Pseudomonadati</taxon>
        <taxon>Pseudomonadota</taxon>
        <taxon>Betaproteobacteria</taxon>
        <taxon>Rhodocyclales</taxon>
        <taxon>Zoogloeaceae</taxon>
        <taxon>Denitromonas</taxon>
    </lineage>
</organism>
<dbReference type="AlphaFoldDB" id="A0A557R029"/>
<proteinExistence type="predicted"/>
<sequence>MKTRTLFASLAMAAGLVAGGAALVPAFAQNAPASAPMSEAPWLGIPQIHDTLTAAGYRDIRSVERERDRYEVKATNAEGQRVELYVDPHSGEVMKTERKRADRDDEDRERGAKDRRD</sequence>
<feature type="domain" description="PepSY" evidence="3">
    <location>
        <begin position="16"/>
        <end position="97"/>
    </location>
</feature>
<protein>
    <submittedName>
        <fullName evidence="4">PepSY domain-containing protein</fullName>
    </submittedName>
</protein>
<dbReference type="Gene3D" id="3.10.450.40">
    <property type="match status" value="1"/>
</dbReference>
<accession>A0A557R029</accession>
<keyword evidence="5" id="KW-1185">Reference proteome</keyword>
<evidence type="ECO:0000256" key="1">
    <source>
        <dbReference type="SAM" id="MobiDB-lite"/>
    </source>
</evidence>
<dbReference type="Proteomes" id="UP000319502">
    <property type="component" value="Unassembled WGS sequence"/>
</dbReference>
<evidence type="ECO:0000256" key="2">
    <source>
        <dbReference type="SAM" id="SignalP"/>
    </source>
</evidence>
<dbReference type="EMBL" id="VMNK01000003">
    <property type="protein sequence ID" value="TVO58511.1"/>
    <property type="molecule type" value="Genomic_DNA"/>
</dbReference>